<feature type="region of interest" description="Disordered" evidence="1">
    <location>
        <begin position="222"/>
        <end position="248"/>
    </location>
</feature>
<evidence type="ECO:0000256" key="1">
    <source>
        <dbReference type="SAM" id="MobiDB-lite"/>
    </source>
</evidence>
<feature type="compositionally biased region" description="Gly residues" evidence="1">
    <location>
        <begin position="222"/>
        <end position="241"/>
    </location>
</feature>
<sequence>MPDLGADPVEGRAEGVGGDLGEDGTGPGADVGRVDPDGEGAVGQGPGGRGGRDGRGRVGGRGDAGAEEQRALAADARTRIALGPAEAAGALAQTLHEVPAAERFAAVGLPLGFVADAQFHRVRAERVGEFVHGRLQGVHAGCLAGGAHPGRAGHVERDHPVGAEQGRGGVHDPGGHRGLLDELPYPGGVGGRLVQYGGQPAVRVRAEAESLQGGGAVADGGGQVAAGVGEGDGPAGALGGHGSEDDVGARGALGAEAAADVLGDDGDPVLGQLEQLGEHLPHGRAALTGGVHGEPVPVPVGRAGVRLHGVIVQRRHPVGDIDADLGGGVGGLRVAVLDPARIAGVGLLRLVGVRVTGVQLGLVRFDRVGDAHRPRGGAGPLQGVGDGQGHAPATVRHVRALEDGQRRVLGRGEAGASPGVRTARTPGRARAAEVSTPVTRPRAIAAGTGQA</sequence>
<feature type="compositionally biased region" description="Gly residues" evidence="1">
    <location>
        <begin position="14"/>
        <end position="29"/>
    </location>
</feature>
<name>A0A1D7Y4S5_9ACTN</name>
<feature type="region of interest" description="Disordered" evidence="1">
    <location>
        <begin position="160"/>
        <end position="180"/>
    </location>
</feature>
<proteinExistence type="predicted"/>
<dbReference type="EMBL" id="CP017248">
    <property type="protein sequence ID" value="AOR30617.1"/>
    <property type="molecule type" value="Genomic_DNA"/>
</dbReference>
<dbReference type="Proteomes" id="UP000094960">
    <property type="component" value="Chromosome"/>
</dbReference>
<feature type="region of interest" description="Disordered" evidence="1">
    <location>
        <begin position="1"/>
        <end position="68"/>
    </location>
</feature>
<gene>
    <name evidence="2" type="ORF">BFF78_05755</name>
</gene>
<organism evidence="2 3">
    <name type="scientific">Streptomyces fodineus</name>
    <dbReference type="NCBI Taxonomy" id="1904616"/>
    <lineage>
        <taxon>Bacteria</taxon>
        <taxon>Bacillati</taxon>
        <taxon>Actinomycetota</taxon>
        <taxon>Actinomycetes</taxon>
        <taxon>Kitasatosporales</taxon>
        <taxon>Streptomycetaceae</taxon>
        <taxon>Streptomyces</taxon>
    </lineage>
</organism>
<feature type="compositionally biased region" description="Basic and acidic residues" evidence="1">
    <location>
        <begin position="169"/>
        <end position="180"/>
    </location>
</feature>
<keyword evidence="3" id="KW-1185">Reference proteome</keyword>
<dbReference type="KEGG" id="spun:BFF78_05755"/>
<feature type="compositionally biased region" description="Gly residues" evidence="1">
    <location>
        <begin position="40"/>
        <end position="49"/>
    </location>
</feature>
<reference evidence="3" key="1">
    <citation type="submission" date="2016-09" db="EMBL/GenBank/DDBJ databases">
        <title>Streptomyces puniciscabiei strain:TW1S1 Genome sequencing and assembly.</title>
        <authorList>
            <person name="Kim M.-K."/>
            <person name="Kim S.B."/>
        </authorList>
    </citation>
    <scope>NUCLEOTIDE SEQUENCE [LARGE SCALE GENOMIC DNA]</scope>
    <source>
        <strain evidence="3">TW1S1</strain>
    </source>
</reference>
<evidence type="ECO:0000313" key="3">
    <source>
        <dbReference type="Proteomes" id="UP000094960"/>
    </source>
</evidence>
<accession>A0A1D7Y4S5</accession>
<feature type="region of interest" description="Disordered" evidence="1">
    <location>
        <begin position="404"/>
        <end position="451"/>
    </location>
</feature>
<dbReference type="AlphaFoldDB" id="A0A1D7Y4S5"/>
<evidence type="ECO:0000313" key="2">
    <source>
        <dbReference type="EMBL" id="AOR30617.1"/>
    </source>
</evidence>
<protein>
    <submittedName>
        <fullName evidence="2">Uncharacterized protein</fullName>
    </submittedName>
</protein>